<evidence type="ECO:0000259" key="9">
    <source>
        <dbReference type="PROSITE" id="PS51160"/>
    </source>
</evidence>
<dbReference type="PROSITE" id="PS00150">
    <property type="entry name" value="ACYLPHOSPHATASE_1"/>
    <property type="match status" value="1"/>
</dbReference>
<dbReference type="InterPro" id="IPR020456">
    <property type="entry name" value="Acylphosphatase"/>
</dbReference>
<evidence type="ECO:0000256" key="2">
    <source>
        <dbReference type="ARBA" id="ARBA00012150"/>
    </source>
</evidence>
<protein>
    <recommendedName>
        <fullName evidence="3 5">Acylphosphatase</fullName>
        <ecNumber evidence="2 5">3.6.1.7</ecNumber>
    </recommendedName>
</protein>
<evidence type="ECO:0000256" key="6">
    <source>
        <dbReference type="RuleBase" id="RU000553"/>
    </source>
</evidence>
<dbReference type="Proteomes" id="UP000468413">
    <property type="component" value="Unassembled WGS sequence"/>
</dbReference>
<keyword evidence="11" id="KW-1185">Reference proteome</keyword>
<reference evidence="10 11" key="1">
    <citation type="submission" date="2019-09" db="EMBL/GenBank/DDBJ databases">
        <title>Characterization of the phylogenetic diversity of two novel species belonging to the genus Bifidobacterium: Bifidobacterium cebidarum sp. nov. and Bifidobacterium leontopitheci sp. nov.</title>
        <authorList>
            <person name="Lugli G.A."/>
            <person name="Duranti S."/>
            <person name="Milani C."/>
            <person name="Turroni F."/>
            <person name="Ventura M."/>
        </authorList>
    </citation>
    <scope>NUCLEOTIDE SEQUENCE [LARGE SCALE GENOMIC DNA]</scope>
    <source>
        <strain evidence="10 11">LMG 31469</strain>
    </source>
</reference>
<feature type="active site" evidence="5">
    <location>
        <position position="20"/>
    </location>
</feature>
<dbReference type="Pfam" id="PF00708">
    <property type="entry name" value="Acylphosphatase"/>
    <property type="match status" value="1"/>
</dbReference>
<dbReference type="RefSeq" id="WP_152210392.1">
    <property type="nucleotide sequence ID" value="NZ_WBVS01000014.1"/>
</dbReference>
<evidence type="ECO:0000313" key="11">
    <source>
        <dbReference type="Proteomes" id="UP000468413"/>
    </source>
</evidence>
<feature type="transmembrane region" description="Helical" evidence="8">
    <location>
        <begin position="6"/>
        <end position="23"/>
    </location>
</feature>
<dbReference type="AlphaFoldDB" id="A0A6I1G749"/>
<evidence type="ECO:0000313" key="10">
    <source>
        <dbReference type="EMBL" id="KAB7785671.1"/>
    </source>
</evidence>
<dbReference type="EMBL" id="WBVS01000014">
    <property type="protein sequence ID" value="KAB7785671.1"/>
    <property type="molecule type" value="Genomic_DNA"/>
</dbReference>
<accession>A0A6I1G749</accession>
<keyword evidence="8" id="KW-0472">Membrane</keyword>
<sequence length="94" mass="10385">MNTVHQHIIVIGLVQGVGFRYFAVMQARRLGIAGWVRNRRDGSVEVDAQGDDEAVDAFVSALRQGPRWAEVQQVKVTDLAVDDGILYGFSVRAD</sequence>
<comment type="similarity">
    <text evidence="1 7">Belongs to the acylphosphatase family.</text>
</comment>
<dbReference type="InterPro" id="IPR001792">
    <property type="entry name" value="Acylphosphatase-like_dom"/>
</dbReference>
<comment type="catalytic activity">
    <reaction evidence="4 5 6">
        <text>an acyl phosphate + H2O = a carboxylate + phosphate + H(+)</text>
        <dbReference type="Rhea" id="RHEA:14965"/>
        <dbReference type="ChEBI" id="CHEBI:15377"/>
        <dbReference type="ChEBI" id="CHEBI:15378"/>
        <dbReference type="ChEBI" id="CHEBI:29067"/>
        <dbReference type="ChEBI" id="CHEBI:43474"/>
        <dbReference type="ChEBI" id="CHEBI:59918"/>
        <dbReference type="EC" id="3.6.1.7"/>
    </reaction>
</comment>
<dbReference type="GO" id="GO:0003998">
    <property type="term" value="F:acylphosphatase activity"/>
    <property type="evidence" value="ECO:0007669"/>
    <property type="project" value="UniProtKB-EC"/>
</dbReference>
<dbReference type="InterPro" id="IPR017968">
    <property type="entry name" value="Acylphosphatase_CS"/>
</dbReference>
<feature type="domain" description="Acylphosphatase-like" evidence="9">
    <location>
        <begin position="5"/>
        <end position="93"/>
    </location>
</feature>
<evidence type="ECO:0000256" key="4">
    <source>
        <dbReference type="ARBA" id="ARBA00047645"/>
    </source>
</evidence>
<dbReference type="PROSITE" id="PS51160">
    <property type="entry name" value="ACYLPHOSPHATASE_3"/>
    <property type="match status" value="1"/>
</dbReference>
<evidence type="ECO:0000256" key="8">
    <source>
        <dbReference type="SAM" id="Phobius"/>
    </source>
</evidence>
<evidence type="ECO:0000256" key="1">
    <source>
        <dbReference type="ARBA" id="ARBA00005614"/>
    </source>
</evidence>
<evidence type="ECO:0000256" key="3">
    <source>
        <dbReference type="ARBA" id="ARBA00015991"/>
    </source>
</evidence>
<dbReference type="InterPro" id="IPR036046">
    <property type="entry name" value="Acylphosphatase-like_dom_sf"/>
</dbReference>
<dbReference type="PRINTS" id="PR00112">
    <property type="entry name" value="ACYLPHPHTASE"/>
</dbReference>
<evidence type="ECO:0000256" key="7">
    <source>
        <dbReference type="RuleBase" id="RU004168"/>
    </source>
</evidence>
<keyword evidence="8" id="KW-1133">Transmembrane helix</keyword>
<name>A0A6I1G749_9BIFI</name>
<organism evidence="10 11">
    <name type="scientific">Bifidobacterium cebidarum</name>
    <dbReference type="NCBI Taxonomy" id="2650773"/>
    <lineage>
        <taxon>Bacteria</taxon>
        <taxon>Bacillati</taxon>
        <taxon>Actinomycetota</taxon>
        <taxon>Actinomycetes</taxon>
        <taxon>Bifidobacteriales</taxon>
        <taxon>Bifidobacteriaceae</taxon>
        <taxon>Bifidobacterium</taxon>
    </lineage>
</organism>
<dbReference type="EC" id="3.6.1.7" evidence="2 5"/>
<dbReference type="PROSITE" id="PS00151">
    <property type="entry name" value="ACYLPHOSPHATASE_2"/>
    <property type="match status" value="1"/>
</dbReference>
<dbReference type="PANTHER" id="PTHR47268:SF4">
    <property type="entry name" value="ACYLPHOSPHATASE"/>
    <property type="match status" value="1"/>
</dbReference>
<feature type="active site" evidence="5">
    <location>
        <position position="38"/>
    </location>
</feature>
<dbReference type="SUPFAM" id="SSF54975">
    <property type="entry name" value="Acylphosphatase/BLUF domain-like"/>
    <property type="match status" value="1"/>
</dbReference>
<evidence type="ECO:0000256" key="5">
    <source>
        <dbReference type="PROSITE-ProRule" id="PRU00520"/>
    </source>
</evidence>
<dbReference type="Gene3D" id="3.30.70.100">
    <property type="match status" value="1"/>
</dbReference>
<comment type="caution">
    <text evidence="10">The sequence shown here is derived from an EMBL/GenBank/DDBJ whole genome shotgun (WGS) entry which is preliminary data.</text>
</comment>
<dbReference type="PANTHER" id="PTHR47268">
    <property type="entry name" value="ACYLPHOSPHATASE"/>
    <property type="match status" value="1"/>
</dbReference>
<keyword evidence="5 6" id="KW-0378">Hydrolase</keyword>
<keyword evidence="8" id="KW-0812">Transmembrane</keyword>
<gene>
    <name evidence="10" type="ORF">F7D08_1836</name>
</gene>
<proteinExistence type="inferred from homology"/>